<evidence type="ECO:0000256" key="11">
    <source>
        <dbReference type="SAM" id="Phobius"/>
    </source>
</evidence>
<evidence type="ECO:0000256" key="10">
    <source>
        <dbReference type="RuleBase" id="RU366055"/>
    </source>
</evidence>
<evidence type="ECO:0000256" key="1">
    <source>
        <dbReference type="ARBA" id="ARBA00001946"/>
    </source>
</evidence>
<dbReference type="InterPro" id="IPR001604">
    <property type="entry name" value="Endo_G_ENPP1-like_dom"/>
</dbReference>
<dbReference type="GO" id="GO:0046872">
    <property type="term" value="F:metal ion binding"/>
    <property type="evidence" value="ECO:0007669"/>
    <property type="project" value="UniProtKB-KW"/>
</dbReference>
<dbReference type="PROSITE" id="PS01070">
    <property type="entry name" value="NUCLEASE_NON_SPEC"/>
    <property type="match status" value="1"/>
</dbReference>
<keyword evidence="6 10" id="KW-0378">Hydrolase</keyword>
<evidence type="ECO:0000256" key="8">
    <source>
        <dbReference type="PIRSR" id="PIRSR640255-1"/>
    </source>
</evidence>
<evidence type="ECO:0000256" key="2">
    <source>
        <dbReference type="ARBA" id="ARBA00010052"/>
    </source>
</evidence>
<dbReference type="InterPro" id="IPR044929">
    <property type="entry name" value="DNA/RNA_non-sp_Endonuclease_sf"/>
</dbReference>
<keyword evidence="11" id="KW-0812">Transmembrane</keyword>
<keyword evidence="5 10" id="KW-0255">Endonuclease</keyword>
<organism evidence="14 15">
    <name type="scientific">Bacteroides luti</name>
    <dbReference type="NCBI Taxonomy" id="1297750"/>
    <lineage>
        <taxon>Bacteria</taxon>
        <taxon>Pseudomonadati</taxon>
        <taxon>Bacteroidota</taxon>
        <taxon>Bacteroidia</taxon>
        <taxon>Bacteroidales</taxon>
        <taxon>Bacteroidaceae</taxon>
        <taxon>Bacteroides</taxon>
    </lineage>
</organism>
<evidence type="ECO:0000256" key="5">
    <source>
        <dbReference type="ARBA" id="ARBA00022759"/>
    </source>
</evidence>
<dbReference type="CDD" id="cd00091">
    <property type="entry name" value="NUC"/>
    <property type="match status" value="1"/>
</dbReference>
<dbReference type="InterPro" id="IPR020821">
    <property type="entry name" value="ENPP1-3/EXOG-like_nuc-like"/>
</dbReference>
<keyword evidence="11" id="KW-1133">Transmembrane helix</keyword>
<dbReference type="PANTHER" id="PTHR13966">
    <property type="entry name" value="ENDONUCLEASE RELATED"/>
    <property type="match status" value="1"/>
</dbReference>
<name>A0A1M4V5V6_9BACE</name>
<dbReference type="InterPro" id="IPR040255">
    <property type="entry name" value="Non-specific_endonuclease"/>
</dbReference>
<dbReference type="STRING" id="1297750.SAMN05444405_102231"/>
<dbReference type="GO" id="GO:0004519">
    <property type="term" value="F:endonuclease activity"/>
    <property type="evidence" value="ECO:0007669"/>
    <property type="project" value="UniProtKB-UniRule"/>
</dbReference>
<feature type="transmembrane region" description="Helical" evidence="11">
    <location>
        <begin position="12"/>
        <end position="31"/>
    </location>
</feature>
<evidence type="ECO:0000256" key="7">
    <source>
        <dbReference type="ARBA" id="ARBA00022842"/>
    </source>
</evidence>
<dbReference type="EMBL" id="FQTV01000002">
    <property type="protein sequence ID" value="SHE64371.1"/>
    <property type="molecule type" value="Genomic_DNA"/>
</dbReference>
<evidence type="ECO:0000313" key="15">
    <source>
        <dbReference type="Proteomes" id="UP000184509"/>
    </source>
</evidence>
<feature type="domain" description="ENPP1-3/EXOG-like endonuclease/phosphodiesterase" evidence="12">
    <location>
        <begin position="80"/>
        <end position="272"/>
    </location>
</feature>
<reference evidence="14 15" key="1">
    <citation type="submission" date="2016-11" db="EMBL/GenBank/DDBJ databases">
        <authorList>
            <person name="Jaros S."/>
            <person name="Januszkiewicz K."/>
            <person name="Wedrychowicz H."/>
        </authorList>
    </citation>
    <scope>NUCLEOTIDE SEQUENCE [LARGE SCALE GENOMIC DNA]</scope>
    <source>
        <strain evidence="14 15">DSM 26991</strain>
    </source>
</reference>
<feature type="active site" description="Proton acceptor" evidence="8">
    <location>
        <position position="141"/>
    </location>
</feature>
<evidence type="ECO:0000256" key="4">
    <source>
        <dbReference type="ARBA" id="ARBA00022723"/>
    </source>
</evidence>
<accession>A0A1M4V5V6</accession>
<feature type="domain" description="DNA/RNA non-specific endonuclease/pyrophosphatase/phosphodiesterase" evidence="13">
    <location>
        <begin position="79"/>
        <end position="272"/>
    </location>
</feature>
<evidence type="ECO:0000313" key="14">
    <source>
        <dbReference type="EMBL" id="SHE64371.1"/>
    </source>
</evidence>
<dbReference type="EC" id="3.1.30.-" evidence="10"/>
<dbReference type="Gene3D" id="3.40.570.10">
    <property type="entry name" value="Extracellular Endonuclease, subunit A"/>
    <property type="match status" value="1"/>
</dbReference>
<evidence type="ECO:0000259" key="12">
    <source>
        <dbReference type="SMART" id="SM00477"/>
    </source>
</evidence>
<evidence type="ECO:0000256" key="6">
    <source>
        <dbReference type="ARBA" id="ARBA00022801"/>
    </source>
</evidence>
<dbReference type="SMART" id="SM00892">
    <property type="entry name" value="Endonuclease_NS"/>
    <property type="match status" value="1"/>
</dbReference>
<dbReference type="RefSeq" id="WP_073399029.1">
    <property type="nucleotide sequence ID" value="NZ_FQTV01000002.1"/>
</dbReference>
<dbReference type="InterPro" id="IPR018524">
    <property type="entry name" value="DNA/RNA_endonuclease_AS"/>
</dbReference>
<sequence length="288" mass="33148">MAKRKKKNRQNNRLRFIFLAIAISLVSIFVYEHFRSPILHAANNVKYETEEIMLPEKEETFGDLEIPESTTKRPEQIITHAGYTVSYNPEWRIPNWVSYELTRDETEGKLDRSDKFVIDPKVKGVCPSNEDYKRSGYDRGHMAPAADMKWNSTAMKECFYYSNMCPQKHSLNAGRWKTLEEKVRDWAQQDSAIVIVCGPIVDKGYNTIGNARVAVPQRFFKVILAPFLKKPRAIGFIMKNEKEELPLSSYAVSVDRVEKITGLDFFSALPDDVENSIESSNSTYGWNL</sequence>
<dbReference type="PANTHER" id="PTHR13966:SF5">
    <property type="entry name" value="ENDONUCLEASE G, MITOCHONDRIAL"/>
    <property type="match status" value="1"/>
</dbReference>
<dbReference type="SMART" id="SM00477">
    <property type="entry name" value="NUC"/>
    <property type="match status" value="1"/>
</dbReference>
<comment type="similarity">
    <text evidence="2 10">Belongs to the DNA/RNA non-specific endonuclease family.</text>
</comment>
<dbReference type="GO" id="GO:0016787">
    <property type="term" value="F:hydrolase activity"/>
    <property type="evidence" value="ECO:0007669"/>
    <property type="project" value="UniProtKB-KW"/>
</dbReference>
<evidence type="ECO:0000259" key="13">
    <source>
        <dbReference type="SMART" id="SM00892"/>
    </source>
</evidence>
<evidence type="ECO:0000256" key="9">
    <source>
        <dbReference type="PIRSR" id="PIRSR640255-2"/>
    </source>
</evidence>
<proteinExistence type="inferred from homology"/>
<protein>
    <recommendedName>
        <fullName evidence="10">Endonuclease</fullName>
        <ecNumber evidence="10">3.1.30.-</ecNumber>
    </recommendedName>
</protein>
<dbReference type="SUPFAM" id="SSF54060">
    <property type="entry name" value="His-Me finger endonucleases"/>
    <property type="match status" value="1"/>
</dbReference>
<evidence type="ECO:0000256" key="3">
    <source>
        <dbReference type="ARBA" id="ARBA00022722"/>
    </source>
</evidence>
<gene>
    <name evidence="14" type="ORF">SAMN05444405_102231</name>
</gene>
<dbReference type="GO" id="GO:0003676">
    <property type="term" value="F:nucleic acid binding"/>
    <property type="evidence" value="ECO:0007669"/>
    <property type="project" value="InterPro"/>
</dbReference>
<keyword evidence="15" id="KW-1185">Reference proteome</keyword>
<feature type="binding site" evidence="9">
    <location>
        <position position="172"/>
    </location>
    <ligand>
        <name>Mg(2+)</name>
        <dbReference type="ChEBI" id="CHEBI:18420"/>
        <note>catalytic</note>
    </ligand>
</feature>
<comment type="cofactor">
    <cofactor evidence="1 10">
        <name>Mg(2+)</name>
        <dbReference type="ChEBI" id="CHEBI:18420"/>
    </cofactor>
</comment>
<dbReference type="Pfam" id="PF01223">
    <property type="entry name" value="Endonuclease_NS"/>
    <property type="match status" value="1"/>
</dbReference>
<dbReference type="Proteomes" id="UP000184509">
    <property type="component" value="Unassembled WGS sequence"/>
</dbReference>
<keyword evidence="7" id="KW-0460">Magnesium</keyword>
<dbReference type="InterPro" id="IPR044925">
    <property type="entry name" value="His-Me_finger_sf"/>
</dbReference>
<dbReference type="AlphaFoldDB" id="A0A1M4V5V6"/>
<keyword evidence="11" id="KW-0472">Membrane</keyword>
<dbReference type="OrthoDB" id="9811262at2"/>
<keyword evidence="3 10" id="KW-0540">Nuclease</keyword>
<keyword evidence="4 9" id="KW-0479">Metal-binding</keyword>